<dbReference type="KEGG" id="pbk:Back11_60110"/>
<reference evidence="1 2" key="1">
    <citation type="submission" date="2018-11" db="EMBL/GenBank/DDBJ databases">
        <title>Complete genome sequence of Paenibacillus baekrokdamisoli strain KCTC 33723.</title>
        <authorList>
            <person name="Kang S.W."/>
            <person name="Lee K.C."/>
            <person name="Kim K.K."/>
            <person name="Kim J.S."/>
            <person name="Kim D.S."/>
            <person name="Ko S.H."/>
            <person name="Yang S.H."/>
            <person name="Lee J.S."/>
        </authorList>
    </citation>
    <scope>NUCLEOTIDE SEQUENCE [LARGE SCALE GENOMIC DNA]</scope>
    <source>
        <strain evidence="1 2">KCTC 33723</strain>
    </source>
</reference>
<dbReference type="AlphaFoldDB" id="A0A3G9J1N1"/>
<dbReference type="EMBL" id="AP019308">
    <property type="protein sequence ID" value="BBH24666.1"/>
    <property type="molecule type" value="Genomic_DNA"/>
</dbReference>
<name>A0A3G9J1N1_9BACL</name>
<dbReference type="RefSeq" id="WP_125665020.1">
    <property type="nucleotide sequence ID" value="NZ_AP019308.1"/>
</dbReference>
<dbReference type="Proteomes" id="UP000275368">
    <property type="component" value="Chromosome"/>
</dbReference>
<sequence>MKENHEASLNGKRIQTAVDEVRWTSILQKIGCVLAVIGMVITLYFCREFKDTNLGLMIGIGFIIGGSQVAVTGTLVRVLQSCSFAKPSQAAIAVPADLELI</sequence>
<proteinExistence type="predicted"/>
<evidence type="ECO:0000313" key="1">
    <source>
        <dbReference type="EMBL" id="BBH24666.1"/>
    </source>
</evidence>
<keyword evidence="2" id="KW-1185">Reference proteome</keyword>
<gene>
    <name evidence="1" type="ORF">Back11_60110</name>
</gene>
<evidence type="ECO:0000313" key="2">
    <source>
        <dbReference type="Proteomes" id="UP000275368"/>
    </source>
</evidence>
<organism evidence="1 2">
    <name type="scientific">Paenibacillus baekrokdamisoli</name>
    <dbReference type="NCBI Taxonomy" id="1712516"/>
    <lineage>
        <taxon>Bacteria</taxon>
        <taxon>Bacillati</taxon>
        <taxon>Bacillota</taxon>
        <taxon>Bacilli</taxon>
        <taxon>Bacillales</taxon>
        <taxon>Paenibacillaceae</taxon>
        <taxon>Paenibacillus</taxon>
    </lineage>
</organism>
<protein>
    <submittedName>
        <fullName evidence="1">Uncharacterized protein</fullName>
    </submittedName>
</protein>
<accession>A0A3G9J1N1</accession>